<dbReference type="SMART" id="SM00743">
    <property type="entry name" value="Agenet"/>
    <property type="match status" value="4"/>
</dbReference>
<protein>
    <recommendedName>
        <fullName evidence="5">Agenet domain-containing protein</fullName>
    </recommendedName>
</protein>
<evidence type="ECO:0000256" key="1">
    <source>
        <dbReference type="ARBA" id="ARBA00022448"/>
    </source>
</evidence>
<feature type="domain" description="Agenet" evidence="5">
    <location>
        <begin position="158"/>
        <end position="228"/>
    </location>
</feature>
<dbReference type="CDD" id="cd20406">
    <property type="entry name" value="Tudor_Agenet_AtDUF_rpt2_4"/>
    <property type="match status" value="2"/>
</dbReference>
<keyword evidence="2" id="KW-0341">Growth regulation</keyword>
<sequence>MLQNEEKEEVKLAIAKDSEVEVCSEEEGFVGAWFRAILEECPTKSRRIKLRVRYTTLLQEDCSTPLKETVQQSFIRPVPPEDLYDNGVVFVQGSVVDADLKDGWWQGVVAKKLEDDLFLVCFDTPPDILQLNTNQLRPHLDWTGSKWVRPENKELSKSLFSSGTTVEVSREISEVETAWVPAIVVKEVEVGGVIVKSCYKSLTFGADEVIPSFTVDVCNVRPVPPRSCVVEKYELMARVDAFNGSAWRRCLVREILTDKSYKVSFVAATKEEEDVFKHSDLRPSMEWEDGVWHQVPKKKLEKETPPLDGQKKRLLSETNAVSRPKKLKVIRSCGATSSTKPVTPATVTPKSSCKHIRKSPVHGGETTEGETGPHETAATSEEHNKGIISHDSNLKETGMSEACCNGGSAEEALIADTRDNDDYDQPLSTWILGGKSSNDSGHSKLSTTVGTTPNAVKNSAPEDETRASEETTTMVLPFVKRSPLWKTLESMEVYKTANQSPHFTPLLDKTEELREGLAVGEMVNFSNLLERVSNLQIHTPKSILERLKECFYESEKYGFDVTEPISRINMLVSLIDENASKQVKLKEIEEGKTEAASKVKKVREDLRDVEGKILELQNQKGDLKVKEDAEEKKFAYMQLCAEEIVKKLQEEELEFQKIVSASW</sequence>
<comment type="caution">
    <text evidence="6">The sequence shown here is derived from an EMBL/GenBank/DDBJ whole genome shotgun (WGS) entry which is preliminary data.</text>
</comment>
<feature type="domain" description="Agenet" evidence="5">
    <location>
        <begin position="12"/>
        <end position="83"/>
    </location>
</feature>
<evidence type="ECO:0000256" key="2">
    <source>
        <dbReference type="ARBA" id="ARBA00022604"/>
    </source>
</evidence>
<dbReference type="Proteomes" id="UP000886595">
    <property type="component" value="Unassembled WGS sequence"/>
</dbReference>
<name>A0A8X7VE26_BRACI</name>
<accession>A0A8X7VE26</accession>
<feature type="coiled-coil region" evidence="3">
    <location>
        <begin position="585"/>
        <end position="626"/>
    </location>
</feature>
<feature type="compositionally biased region" description="Low complexity" evidence="4">
    <location>
        <begin position="338"/>
        <end position="351"/>
    </location>
</feature>
<dbReference type="EMBL" id="JAAMPC010000006">
    <property type="protein sequence ID" value="KAG2309708.1"/>
    <property type="molecule type" value="Genomic_DNA"/>
</dbReference>
<dbReference type="CDD" id="cd20405">
    <property type="entry name" value="Tudor_Agenet_AtDUF_rpt1_3"/>
    <property type="match status" value="1"/>
</dbReference>
<dbReference type="OrthoDB" id="2020707at2759"/>
<keyword evidence="3" id="KW-0175">Coiled coil</keyword>
<reference evidence="6 7" key="1">
    <citation type="submission" date="2020-02" db="EMBL/GenBank/DDBJ databases">
        <authorList>
            <person name="Ma Q."/>
            <person name="Huang Y."/>
            <person name="Song X."/>
            <person name="Pei D."/>
        </authorList>
    </citation>
    <scope>NUCLEOTIDE SEQUENCE [LARGE SCALE GENOMIC DNA]</scope>
    <source>
        <strain evidence="6">Sxm20200214</strain>
        <tissue evidence="6">Leaf</tissue>
    </source>
</reference>
<evidence type="ECO:0000313" key="6">
    <source>
        <dbReference type="EMBL" id="KAG2309708.1"/>
    </source>
</evidence>
<dbReference type="InterPro" id="IPR014002">
    <property type="entry name" value="Agenet_dom_plant"/>
</dbReference>
<dbReference type="Pfam" id="PF05266">
    <property type="entry name" value="DUF724"/>
    <property type="match status" value="1"/>
</dbReference>
<dbReference type="InterPro" id="IPR007930">
    <property type="entry name" value="DUF724"/>
</dbReference>
<evidence type="ECO:0000256" key="4">
    <source>
        <dbReference type="SAM" id="MobiDB-lite"/>
    </source>
</evidence>
<evidence type="ECO:0000313" key="7">
    <source>
        <dbReference type="Proteomes" id="UP000886595"/>
    </source>
</evidence>
<organism evidence="6 7">
    <name type="scientific">Brassica carinata</name>
    <name type="common">Ethiopian mustard</name>
    <name type="synonym">Abyssinian cabbage</name>
    <dbReference type="NCBI Taxonomy" id="52824"/>
    <lineage>
        <taxon>Eukaryota</taxon>
        <taxon>Viridiplantae</taxon>
        <taxon>Streptophyta</taxon>
        <taxon>Embryophyta</taxon>
        <taxon>Tracheophyta</taxon>
        <taxon>Spermatophyta</taxon>
        <taxon>Magnoliopsida</taxon>
        <taxon>eudicotyledons</taxon>
        <taxon>Gunneridae</taxon>
        <taxon>Pentapetalae</taxon>
        <taxon>rosids</taxon>
        <taxon>malvids</taxon>
        <taxon>Brassicales</taxon>
        <taxon>Brassicaceae</taxon>
        <taxon>Brassiceae</taxon>
        <taxon>Brassica</taxon>
    </lineage>
</organism>
<evidence type="ECO:0000256" key="3">
    <source>
        <dbReference type="SAM" id="Coils"/>
    </source>
</evidence>
<feature type="region of interest" description="Disordered" evidence="4">
    <location>
        <begin position="434"/>
        <end position="469"/>
    </location>
</feature>
<proteinExistence type="predicted"/>
<gene>
    <name evidence="6" type="ORF">Bca52824_029456</name>
</gene>
<keyword evidence="1" id="KW-0813">Transport</keyword>
<feature type="compositionally biased region" description="Polar residues" evidence="4">
    <location>
        <begin position="435"/>
        <end position="457"/>
    </location>
</feature>
<dbReference type="AlphaFoldDB" id="A0A8X7VE26"/>
<dbReference type="Pfam" id="PF05641">
    <property type="entry name" value="Agenet"/>
    <property type="match status" value="2"/>
</dbReference>
<evidence type="ECO:0000259" key="5">
    <source>
        <dbReference type="SMART" id="SM00743"/>
    </source>
</evidence>
<feature type="domain" description="Agenet" evidence="5">
    <location>
        <begin position="231"/>
        <end position="289"/>
    </location>
</feature>
<feature type="region of interest" description="Disordered" evidence="4">
    <location>
        <begin position="338"/>
        <end position="387"/>
    </location>
</feature>
<keyword evidence="7" id="KW-1185">Reference proteome</keyword>
<dbReference type="PANTHER" id="PTHR31917">
    <property type="entry name" value="AGENET DOMAIN-CONTAINING PROTEIN-RELATED"/>
    <property type="match status" value="1"/>
</dbReference>
<dbReference type="PANTHER" id="PTHR31917:SF153">
    <property type="entry name" value="DUF724 DOMAIN-CONTAINING PROTEIN 3-RELATED"/>
    <property type="match status" value="1"/>
</dbReference>
<feature type="domain" description="Agenet" evidence="5">
    <location>
        <begin position="88"/>
        <end position="144"/>
    </location>
</feature>
<dbReference type="InterPro" id="IPR008395">
    <property type="entry name" value="Agenet-like_dom"/>
</dbReference>